<organism evidence="1 2">
    <name type="scientific">Pseudothermotoga lettingae (strain ATCC BAA-301 / DSM 14385 / NBRC 107922 / TMO)</name>
    <name type="common">Thermotoga lettingae</name>
    <dbReference type="NCBI Taxonomy" id="416591"/>
    <lineage>
        <taxon>Bacteria</taxon>
        <taxon>Thermotogati</taxon>
        <taxon>Thermotogota</taxon>
        <taxon>Thermotogae</taxon>
        <taxon>Thermotogales</taxon>
        <taxon>Thermotogaceae</taxon>
        <taxon>Pseudothermotoga</taxon>
    </lineage>
</organism>
<dbReference type="Proteomes" id="UP000002016">
    <property type="component" value="Chromosome"/>
</dbReference>
<reference evidence="1 2" key="1">
    <citation type="submission" date="2007-08" db="EMBL/GenBank/DDBJ databases">
        <title>Complete sequence of Thermotoga lettingae TMO.</title>
        <authorList>
            <consortium name="US DOE Joint Genome Institute"/>
            <person name="Copeland A."/>
            <person name="Lucas S."/>
            <person name="Lapidus A."/>
            <person name="Barry K."/>
            <person name="Glavina del Rio T."/>
            <person name="Dalin E."/>
            <person name="Tice H."/>
            <person name="Pitluck S."/>
            <person name="Foster B."/>
            <person name="Bruce D."/>
            <person name="Schmutz J."/>
            <person name="Larimer F."/>
            <person name="Land M."/>
            <person name="Hauser L."/>
            <person name="Kyrpides N."/>
            <person name="Mikhailova N."/>
            <person name="Nelson K."/>
            <person name="Gogarten J.P."/>
            <person name="Noll K."/>
            <person name="Richardson P."/>
        </authorList>
    </citation>
    <scope>NUCLEOTIDE SEQUENCE [LARGE SCALE GENOMIC DNA]</scope>
    <source>
        <strain evidence="2">ATCC BAA-301 / DSM 14385 / NBRC 107922 / TMO</strain>
    </source>
</reference>
<dbReference type="KEGG" id="tle:Tlet_0098"/>
<protein>
    <submittedName>
        <fullName evidence="1">Uncharacterized protein</fullName>
    </submittedName>
</protein>
<dbReference type="RefSeq" id="WP_012002150.1">
    <property type="nucleotide sequence ID" value="NC_009828.1"/>
</dbReference>
<accession>A8F3D5</accession>
<name>A8F3D5_PSELT</name>
<evidence type="ECO:0000313" key="2">
    <source>
        <dbReference type="Proteomes" id="UP000002016"/>
    </source>
</evidence>
<evidence type="ECO:0000313" key="1">
    <source>
        <dbReference type="EMBL" id="ABV32669.1"/>
    </source>
</evidence>
<proteinExistence type="predicted"/>
<dbReference type="OrthoDB" id="9909961at2"/>
<gene>
    <name evidence="1" type="ordered locus">Tlet_0098</name>
</gene>
<dbReference type="HOGENOM" id="CLU_1340697_0_0_0"/>
<dbReference type="EMBL" id="CP000812">
    <property type="protein sequence ID" value="ABV32669.1"/>
    <property type="molecule type" value="Genomic_DNA"/>
</dbReference>
<dbReference type="STRING" id="416591.Tlet_0098"/>
<reference evidence="1 2" key="2">
    <citation type="journal article" date="2009" name="Proc. Natl. Acad. Sci. U.S.A.">
        <title>On the chimeric nature, thermophilic origin, and phylogenetic placement of the Thermotogales.</title>
        <authorList>
            <person name="Zhaxybayeva O."/>
            <person name="Swithers K.S."/>
            <person name="Lapierre P."/>
            <person name="Fournier G.P."/>
            <person name="Bickhart D.M."/>
            <person name="DeBoy R.T."/>
            <person name="Nelson K.E."/>
            <person name="Nesbo C.L."/>
            <person name="Doolittle W.F."/>
            <person name="Gogarten J.P."/>
            <person name="Noll K.M."/>
        </authorList>
    </citation>
    <scope>NUCLEOTIDE SEQUENCE [LARGE SCALE GENOMIC DNA]</scope>
    <source>
        <strain evidence="2">ATCC BAA-301 / DSM 14385 / NBRC 107922 / TMO</strain>
    </source>
</reference>
<keyword evidence="2" id="KW-1185">Reference proteome</keyword>
<dbReference type="AlphaFoldDB" id="A8F3D5"/>
<sequence length="208" mass="23609">MNKELLELKLEIDSLIIGERVKGGIFRPCQDTIPSSTIEGALKHHFGVEIPAVGFFEENTYEFDEFTYSVRDKFLNISKMPIITTYLRPKNDKIKAKVYIPLYKGDNLKDELKDTEFQLGALKSKGFGKSKIVEVKKIESGIKQGILKVKVFEEEAKDFGIELISSVYGYLFKPDSFSIGGTYKRALFPGSLVKAPEVLLKEVTYYDE</sequence>